<organism evidence="9 10">
    <name type="scientific">Rhizopus azygosporus</name>
    <name type="common">Rhizopus microsporus var. azygosporus</name>
    <dbReference type="NCBI Taxonomy" id="86630"/>
    <lineage>
        <taxon>Eukaryota</taxon>
        <taxon>Fungi</taxon>
        <taxon>Fungi incertae sedis</taxon>
        <taxon>Mucoromycota</taxon>
        <taxon>Mucoromycotina</taxon>
        <taxon>Mucoromycetes</taxon>
        <taxon>Mucorales</taxon>
        <taxon>Mucorineae</taxon>
        <taxon>Rhizopodaceae</taxon>
        <taxon>Rhizopus</taxon>
    </lineage>
</organism>
<dbReference type="EMBL" id="PJQL01000752">
    <property type="protein sequence ID" value="RCH93011.1"/>
    <property type="molecule type" value="Genomic_DNA"/>
</dbReference>
<sequence>MKKFTPNIDRFQKRYDTATKIHISFDEPEENHNGKKRAAQDSNNDNSRKKNKVDNKNSKDKGNKNKKAAKKELTEEEILAKVAAIRLKKKLKRKNKANVNGQLITRAAFQLNPKSLTQAIPTTQIREFILYALSETCNLPWCTIINKSQVERLVVMYAPGLNCSYFGLPQDSNIPFVDLQDLPKEAWIGKSSMPFLTKQSRYMLVHMISGEKEKLNSPVADMLQCSISNSKKEKLIDENQKKIQAFKDNMREYYMLTLDEMKKAGFPIPTCLDPTAVLPDGWKETRPPADGVMKPVKRIIAVDCEMVMTEKGSALARITLIDEDGSVLLDELVKPDAPITDYLTQYSGITPEAMGATTCSLRRAQKHVRKIVDHNVILVGHGLENDLKAMQLAHPYCVDTSRLYDHMRGPPYKPSLKHLARTYLQRNIQGHNQSLMGHDSAEDARATLDLFKLKLANKPRFGRFKKVELVFDRLSANRPPRSSAILESARSATRLFGDTLSGDYHRTDTDEELVELTLEKIKEKNFLFTRYITADDTLTRQQQQESGAPTVLPSAASDVQRATQLQTLDSYIRRVYHGLPENSFLVVVGGVCNIPQYKALYDRYMQYKQKYGNNAKSKSIPEEEKWTLEDQKKLHAYAKAARTSASFFMFK</sequence>
<dbReference type="CDD" id="cd06145">
    <property type="entry name" value="REX1_like"/>
    <property type="match status" value="1"/>
</dbReference>
<feature type="region of interest" description="Disordered" evidence="7">
    <location>
        <begin position="22"/>
        <end position="70"/>
    </location>
</feature>
<dbReference type="InterPro" id="IPR013520">
    <property type="entry name" value="Ribonucl_H"/>
</dbReference>
<gene>
    <name evidence="9" type="ORF">CU097_006354</name>
</gene>
<protein>
    <recommendedName>
        <fullName evidence="8">Exonuclease domain-containing protein</fullName>
    </recommendedName>
</protein>
<keyword evidence="10" id="KW-1185">Reference proteome</keyword>
<name>A0A367JTJ7_RHIAZ</name>
<dbReference type="InterPro" id="IPR012337">
    <property type="entry name" value="RNaseH-like_sf"/>
</dbReference>
<evidence type="ECO:0000256" key="1">
    <source>
        <dbReference type="ARBA" id="ARBA00004123"/>
    </source>
</evidence>
<dbReference type="GO" id="GO:0004527">
    <property type="term" value="F:exonuclease activity"/>
    <property type="evidence" value="ECO:0007669"/>
    <property type="project" value="UniProtKB-KW"/>
</dbReference>
<accession>A0A367JTJ7</accession>
<dbReference type="STRING" id="86630.A0A367JTJ7"/>
<comment type="similarity">
    <text evidence="2">Belongs to the REXO1/REXO3 family.</text>
</comment>
<evidence type="ECO:0000256" key="3">
    <source>
        <dbReference type="ARBA" id="ARBA00022722"/>
    </source>
</evidence>
<feature type="compositionally biased region" description="Basic and acidic residues" evidence="7">
    <location>
        <begin position="22"/>
        <end position="33"/>
    </location>
</feature>
<proteinExistence type="inferred from homology"/>
<dbReference type="InterPro" id="IPR036397">
    <property type="entry name" value="RNaseH_sf"/>
</dbReference>
<dbReference type="PANTHER" id="PTHR12801:SF115">
    <property type="entry name" value="FI18136P1-RELATED"/>
    <property type="match status" value="1"/>
</dbReference>
<dbReference type="InterPro" id="IPR034922">
    <property type="entry name" value="REX1-like_exo"/>
</dbReference>
<evidence type="ECO:0000259" key="8">
    <source>
        <dbReference type="SMART" id="SM00479"/>
    </source>
</evidence>
<evidence type="ECO:0000256" key="2">
    <source>
        <dbReference type="ARBA" id="ARBA00006357"/>
    </source>
</evidence>
<dbReference type="SUPFAM" id="SSF53098">
    <property type="entry name" value="Ribonuclease H-like"/>
    <property type="match status" value="1"/>
</dbReference>
<dbReference type="GO" id="GO:0003676">
    <property type="term" value="F:nucleic acid binding"/>
    <property type="evidence" value="ECO:0007669"/>
    <property type="project" value="InterPro"/>
</dbReference>
<evidence type="ECO:0000256" key="7">
    <source>
        <dbReference type="SAM" id="MobiDB-lite"/>
    </source>
</evidence>
<dbReference type="PANTHER" id="PTHR12801">
    <property type="entry name" value="RNA EXONUCLEASE REXO1 / RECO3 FAMILY MEMBER-RELATED"/>
    <property type="match status" value="1"/>
</dbReference>
<dbReference type="InterPro" id="IPR047021">
    <property type="entry name" value="REXO1/3/4-like"/>
</dbReference>
<evidence type="ECO:0000256" key="5">
    <source>
        <dbReference type="ARBA" id="ARBA00022839"/>
    </source>
</evidence>
<dbReference type="AlphaFoldDB" id="A0A367JTJ7"/>
<comment type="caution">
    <text evidence="9">The sequence shown here is derived from an EMBL/GenBank/DDBJ whole genome shotgun (WGS) entry which is preliminary data.</text>
</comment>
<dbReference type="GO" id="GO:0005634">
    <property type="term" value="C:nucleus"/>
    <property type="evidence" value="ECO:0007669"/>
    <property type="project" value="UniProtKB-SubCell"/>
</dbReference>
<dbReference type="OrthoDB" id="8191639at2759"/>
<dbReference type="GO" id="GO:0010629">
    <property type="term" value="P:negative regulation of gene expression"/>
    <property type="evidence" value="ECO:0007669"/>
    <property type="project" value="UniProtKB-ARBA"/>
</dbReference>
<evidence type="ECO:0000256" key="6">
    <source>
        <dbReference type="ARBA" id="ARBA00023242"/>
    </source>
</evidence>
<reference evidence="9 10" key="1">
    <citation type="journal article" date="2018" name="G3 (Bethesda)">
        <title>Phylogenetic and Phylogenomic Definition of Rhizopus Species.</title>
        <authorList>
            <person name="Gryganskyi A.P."/>
            <person name="Golan J."/>
            <person name="Dolatabadi S."/>
            <person name="Mondo S."/>
            <person name="Robb S."/>
            <person name="Idnurm A."/>
            <person name="Muszewska A."/>
            <person name="Steczkiewicz K."/>
            <person name="Masonjones S."/>
            <person name="Liao H.L."/>
            <person name="Gajdeczka M.T."/>
            <person name="Anike F."/>
            <person name="Vuek A."/>
            <person name="Anishchenko I.M."/>
            <person name="Voigt K."/>
            <person name="de Hoog G.S."/>
            <person name="Smith M.E."/>
            <person name="Heitman J."/>
            <person name="Vilgalys R."/>
            <person name="Stajich J.E."/>
        </authorList>
    </citation>
    <scope>NUCLEOTIDE SEQUENCE [LARGE SCALE GENOMIC DNA]</scope>
    <source>
        <strain evidence="9 10">CBS 357.93</strain>
    </source>
</reference>
<dbReference type="Gene3D" id="3.30.420.10">
    <property type="entry name" value="Ribonuclease H-like superfamily/Ribonuclease H"/>
    <property type="match status" value="1"/>
</dbReference>
<keyword evidence="6" id="KW-0539">Nucleus</keyword>
<dbReference type="SMART" id="SM00479">
    <property type="entry name" value="EXOIII"/>
    <property type="match status" value="1"/>
</dbReference>
<comment type="subcellular location">
    <subcellularLocation>
        <location evidence="1">Nucleus</location>
    </subcellularLocation>
</comment>
<dbReference type="FunFam" id="3.30.420.10:FF:000031">
    <property type="entry name" value="RNA exonuclease 1"/>
    <property type="match status" value="1"/>
</dbReference>
<dbReference type="Pfam" id="PF00929">
    <property type="entry name" value="RNase_T"/>
    <property type="match status" value="1"/>
</dbReference>
<keyword evidence="3" id="KW-0540">Nuclease</keyword>
<evidence type="ECO:0000313" key="9">
    <source>
        <dbReference type="EMBL" id="RCH93011.1"/>
    </source>
</evidence>
<dbReference type="Proteomes" id="UP000252139">
    <property type="component" value="Unassembled WGS sequence"/>
</dbReference>
<keyword evidence="5" id="KW-0269">Exonuclease</keyword>
<feature type="domain" description="Exonuclease" evidence="8">
    <location>
        <begin position="298"/>
        <end position="460"/>
    </location>
</feature>
<feature type="compositionally biased region" description="Basic and acidic residues" evidence="7">
    <location>
        <begin position="46"/>
        <end position="63"/>
    </location>
</feature>
<evidence type="ECO:0000313" key="10">
    <source>
        <dbReference type="Proteomes" id="UP000252139"/>
    </source>
</evidence>
<evidence type="ECO:0000256" key="4">
    <source>
        <dbReference type="ARBA" id="ARBA00022801"/>
    </source>
</evidence>
<keyword evidence="4" id="KW-0378">Hydrolase</keyword>